<reference evidence="3" key="1">
    <citation type="submission" date="2016-12" db="EMBL/GenBank/DDBJ databases">
        <authorList>
            <person name="Meng X."/>
        </authorList>
    </citation>
    <scope>NUCLEOTIDE SEQUENCE [LARGE SCALE GENOMIC DNA]</scope>
    <source>
        <strain evidence="3">DSM 19116</strain>
    </source>
</reference>
<keyword evidence="3" id="KW-1185">Reference proteome</keyword>
<gene>
    <name evidence="2" type="ORF">BSZ39_01810</name>
</gene>
<dbReference type="AlphaFoldDB" id="A0A1Q5Q4X8"/>
<evidence type="ECO:0000313" key="3">
    <source>
        <dbReference type="Proteomes" id="UP000185628"/>
    </source>
</evidence>
<dbReference type="CDD" id="cd06262">
    <property type="entry name" value="metallo-hydrolase-like_MBL-fold"/>
    <property type="match status" value="1"/>
</dbReference>
<dbReference type="InterPro" id="IPR036866">
    <property type="entry name" value="RibonucZ/Hydroxyglut_hydro"/>
</dbReference>
<organism evidence="2 3">
    <name type="scientific">Bowdeniella nasicola</name>
    <dbReference type="NCBI Taxonomy" id="208480"/>
    <lineage>
        <taxon>Bacteria</taxon>
        <taxon>Bacillati</taxon>
        <taxon>Actinomycetota</taxon>
        <taxon>Actinomycetes</taxon>
        <taxon>Actinomycetales</taxon>
        <taxon>Actinomycetaceae</taxon>
        <taxon>Bowdeniella</taxon>
    </lineage>
</organism>
<name>A0A1Q5Q4X8_9ACTO</name>
<dbReference type="SMART" id="SM00849">
    <property type="entry name" value="Lactamase_B"/>
    <property type="match status" value="1"/>
</dbReference>
<dbReference type="PANTHER" id="PTHR46233">
    <property type="entry name" value="HYDROXYACYLGLUTATHIONE HYDROLASE GLOC"/>
    <property type="match status" value="1"/>
</dbReference>
<dbReference type="Gene3D" id="3.60.15.10">
    <property type="entry name" value="Ribonuclease Z/Hydroxyacylglutathione hydrolase-like"/>
    <property type="match status" value="1"/>
</dbReference>
<dbReference type="RefSeq" id="WP_073715691.1">
    <property type="nucleotide sequence ID" value="NZ_MQVR01000006.1"/>
</dbReference>
<dbReference type="InterPro" id="IPR001279">
    <property type="entry name" value="Metallo-B-lactamas"/>
</dbReference>
<sequence>MDIVRSSELTITRLTVGDMDNKVYLIRETDSGRVIVVDAAADADAILEAGQDEFGNVRIDRIITTHRHADHVQALGDVAARSAVKAYSGVNDAQAIQDATGVPQHPLADGDLVALGNVRITIVELVGHTPGGIALILRPKEHPPVVISGDSLFPGGVGKTHSPEDFTQLLGDVERKLFDALPDETVVLPGHGDATTLGAERGSLQQWRERGW</sequence>
<feature type="domain" description="Metallo-beta-lactamase" evidence="1">
    <location>
        <begin position="20"/>
        <end position="191"/>
    </location>
</feature>
<dbReference type="Pfam" id="PF00753">
    <property type="entry name" value="Lactamase_B"/>
    <property type="match status" value="1"/>
</dbReference>
<dbReference type="EMBL" id="MQVR01000006">
    <property type="protein sequence ID" value="OKL54841.1"/>
    <property type="molecule type" value="Genomic_DNA"/>
</dbReference>
<protein>
    <recommendedName>
        <fullName evidence="1">Metallo-beta-lactamase domain-containing protein</fullName>
    </recommendedName>
</protein>
<accession>A0A1Q5Q4X8</accession>
<dbReference type="InterPro" id="IPR051453">
    <property type="entry name" value="MBL_Glyoxalase_II"/>
</dbReference>
<dbReference type="OrthoDB" id="9802991at2"/>
<proteinExistence type="predicted"/>
<evidence type="ECO:0000313" key="2">
    <source>
        <dbReference type="EMBL" id="OKL54841.1"/>
    </source>
</evidence>
<dbReference type="SUPFAM" id="SSF56281">
    <property type="entry name" value="Metallo-hydrolase/oxidoreductase"/>
    <property type="match status" value="1"/>
</dbReference>
<evidence type="ECO:0000259" key="1">
    <source>
        <dbReference type="SMART" id="SM00849"/>
    </source>
</evidence>
<dbReference type="Proteomes" id="UP000185628">
    <property type="component" value="Unassembled WGS sequence"/>
</dbReference>
<comment type="caution">
    <text evidence="2">The sequence shown here is derived from an EMBL/GenBank/DDBJ whole genome shotgun (WGS) entry which is preliminary data.</text>
</comment>
<dbReference type="PANTHER" id="PTHR46233:SF1">
    <property type="entry name" value="CONSERVED PROTEIN"/>
    <property type="match status" value="1"/>
</dbReference>